<dbReference type="GO" id="GO:0003700">
    <property type="term" value="F:DNA-binding transcription factor activity"/>
    <property type="evidence" value="ECO:0000318"/>
    <property type="project" value="GO_Central"/>
</dbReference>
<dbReference type="OrthoDB" id="762338at2759"/>
<dbReference type="PROSITE" id="PS50985">
    <property type="entry name" value="GRAS"/>
    <property type="match status" value="1"/>
</dbReference>
<dbReference type="RefSeq" id="XP_024381006.1">
    <property type="nucleotide sequence ID" value="XM_024525238.2"/>
</dbReference>
<evidence type="ECO:0000313" key="4">
    <source>
        <dbReference type="EMBL" id="PNR50541.1"/>
    </source>
</evidence>
<protein>
    <submittedName>
        <fullName evidence="4 5">Uncharacterized protein</fullName>
    </submittedName>
</protein>
<dbReference type="GO" id="GO:0006355">
    <property type="term" value="P:regulation of DNA-templated transcription"/>
    <property type="evidence" value="ECO:0000318"/>
    <property type="project" value="GO_Central"/>
</dbReference>
<feature type="compositionally biased region" description="Polar residues" evidence="3">
    <location>
        <begin position="356"/>
        <end position="371"/>
    </location>
</feature>
<dbReference type="EnsemblPlants" id="Pp3c7_940V3.1">
    <property type="protein sequence ID" value="PAC:32926064.CDS.1"/>
    <property type="gene ID" value="Pp3c7_940"/>
</dbReference>
<reference evidence="4 6" key="2">
    <citation type="journal article" date="2018" name="Plant J.">
        <title>The Physcomitrella patens chromosome-scale assembly reveals moss genome structure and evolution.</title>
        <authorList>
            <person name="Lang D."/>
            <person name="Ullrich K.K."/>
            <person name="Murat F."/>
            <person name="Fuchs J."/>
            <person name="Jenkins J."/>
            <person name="Haas F.B."/>
            <person name="Piednoel M."/>
            <person name="Gundlach H."/>
            <person name="Van Bel M."/>
            <person name="Meyberg R."/>
            <person name="Vives C."/>
            <person name="Morata J."/>
            <person name="Symeonidi A."/>
            <person name="Hiss M."/>
            <person name="Muchero W."/>
            <person name="Kamisugi Y."/>
            <person name="Saleh O."/>
            <person name="Blanc G."/>
            <person name="Decker E.L."/>
            <person name="van Gessel N."/>
            <person name="Grimwood J."/>
            <person name="Hayes R.D."/>
            <person name="Graham S.W."/>
            <person name="Gunter L.E."/>
            <person name="McDaniel S.F."/>
            <person name="Hoernstein S.N.W."/>
            <person name="Larsson A."/>
            <person name="Li F.W."/>
            <person name="Perroud P.F."/>
            <person name="Phillips J."/>
            <person name="Ranjan P."/>
            <person name="Rokshar D.S."/>
            <person name="Rothfels C.J."/>
            <person name="Schneider L."/>
            <person name="Shu S."/>
            <person name="Stevenson D.W."/>
            <person name="Thummler F."/>
            <person name="Tillich M."/>
            <person name="Villarreal Aguilar J.C."/>
            <person name="Widiez T."/>
            <person name="Wong G.K."/>
            <person name="Wymore A."/>
            <person name="Zhang Y."/>
            <person name="Zimmer A.D."/>
            <person name="Quatrano R.S."/>
            <person name="Mayer K.F.X."/>
            <person name="Goodstein D."/>
            <person name="Casacuberta J.M."/>
            <person name="Vandepoele K."/>
            <person name="Reski R."/>
            <person name="Cuming A.C."/>
            <person name="Tuskan G.A."/>
            <person name="Maumus F."/>
            <person name="Salse J."/>
            <person name="Schmutz J."/>
            <person name="Rensing S.A."/>
        </authorList>
    </citation>
    <scope>NUCLEOTIDE SEQUENCE [LARGE SCALE GENOMIC DNA]</scope>
    <source>
        <strain evidence="5 6">cv. Gransden 2004</strain>
    </source>
</reference>
<evidence type="ECO:0000313" key="6">
    <source>
        <dbReference type="Proteomes" id="UP000006727"/>
    </source>
</evidence>
<dbReference type="EnsemblPlants" id="Pp3c7_940V3.4">
    <property type="protein sequence ID" value="PAC:32926066.CDS.1"/>
    <property type="gene ID" value="Pp3c7_940"/>
</dbReference>
<dbReference type="FunCoup" id="A0A2K1K9U3">
    <property type="interactions" value="977"/>
</dbReference>
<keyword evidence="2" id="KW-0804">Transcription</keyword>
<sequence>MPGMIKGETSNSISHSPSLSVSTTSFSSLSHVSGHQSSPSTASTPAQLTWLQDLRSEERGLYLIHLLLACAHAVANNNMEYTNAYLEQISVLASLTGDPMQRVATYFMEGLAARITKSWPGLYKALHSTHLPSVMDIISARQVFFSVCPYVKFAFLMGNQAILDAMEGEKVVHIVDLEASDPVQWLALLEELSVRKEGPPHLRITGVSLKKDVLEQTGQRLSEEAEKLDIPFQFHPLVASLEKLDVDSLKVKSGEAVAISSMMRLHPLLAKETDAVLRTENDNHNHPVIRHLRSSSGGYERITYVSRDEAINTAGEVGSDRGLKRSREMYEAAPEVGAETLKNHVDASEAGVRQQLPRSMSLSDGNGTNVESRGKPSMVHLPRDESSCSESGFGSGVVQRILQKLQCLSPKVMVLVEQDSNHNSGSMPERFVEALHYYSAVFDSLNLTLPQHCLERVTLEKFLLGQEIKNIVACEGAERVERHEKIDRWRMRMRSAGFVSRPLSSTAALQAKRLLHGYPCDGYRVKDDQGCLTLCWQDTTLYTASAWTV</sequence>
<dbReference type="Gramene" id="Pp3c7_940V3.1">
    <property type="protein sequence ID" value="PAC:32926064.CDS.1"/>
    <property type="gene ID" value="Pp3c7_940"/>
</dbReference>
<dbReference type="Gramene" id="Pp3c7_940V3.3">
    <property type="protein sequence ID" value="PAC:32926065.CDS.1"/>
    <property type="gene ID" value="Pp3c7_940"/>
</dbReference>
<dbReference type="RefSeq" id="XP_024381004.1">
    <property type="nucleotide sequence ID" value="XM_024525236.2"/>
</dbReference>
<evidence type="ECO:0000313" key="5">
    <source>
        <dbReference type="EnsemblPlants" id="PAC:32926064.CDS.1"/>
    </source>
</evidence>
<organism evidence="4">
    <name type="scientific">Physcomitrium patens</name>
    <name type="common">Spreading-leaved earth moss</name>
    <name type="synonym">Physcomitrella patens</name>
    <dbReference type="NCBI Taxonomy" id="3218"/>
    <lineage>
        <taxon>Eukaryota</taxon>
        <taxon>Viridiplantae</taxon>
        <taxon>Streptophyta</taxon>
        <taxon>Embryophyta</taxon>
        <taxon>Bryophyta</taxon>
        <taxon>Bryophytina</taxon>
        <taxon>Bryopsida</taxon>
        <taxon>Funariidae</taxon>
        <taxon>Funariales</taxon>
        <taxon>Funariaceae</taxon>
        <taxon>Physcomitrium</taxon>
    </lineage>
</organism>
<dbReference type="EMBL" id="ABEU02000007">
    <property type="protein sequence ID" value="PNR50541.1"/>
    <property type="molecule type" value="Genomic_DNA"/>
</dbReference>
<dbReference type="GO" id="GO:0043565">
    <property type="term" value="F:sequence-specific DNA binding"/>
    <property type="evidence" value="ECO:0000318"/>
    <property type="project" value="GO_Central"/>
</dbReference>
<dbReference type="PANTHER" id="PTHR31636">
    <property type="entry name" value="OSJNBA0084A10.13 PROTEIN-RELATED"/>
    <property type="match status" value="1"/>
</dbReference>
<evidence type="ECO:0000256" key="1">
    <source>
        <dbReference type="ARBA" id="ARBA00023015"/>
    </source>
</evidence>
<evidence type="ECO:0000256" key="3">
    <source>
        <dbReference type="SAM" id="MobiDB-lite"/>
    </source>
</evidence>
<dbReference type="InterPro" id="IPR005202">
    <property type="entry name" value="TF_GRAS"/>
</dbReference>
<dbReference type="Gramene" id="Pp3c7_940V3.4">
    <property type="protein sequence ID" value="PAC:32926066.CDS.1"/>
    <property type="gene ID" value="Pp3c7_940"/>
</dbReference>
<dbReference type="Proteomes" id="UP000006727">
    <property type="component" value="Chromosome 7"/>
</dbReference>
<proteinExistence type="predicted"/>
<keyword evidence="1" id="KW-0805">Transcription regulation</keyword>
<evidence type="ECO:0000256" key="2">
    <source>
        <dbReference type="ARBA" id="ARBA00023163"/>
    </source>
</evidence>
<dbReference type="GO" id="GO:0005634">
    <property type="term" value="C:nucleus"/>
    <property type="evidence" value="ECO:0000318"/>
    <property type="project" value="GO_Central"/>
</dbReference>
<accession>A0A2K1K9U3</accession>
<reference evidence="4 6" key="1">
    <citation type="journal article" date="2008" name="Science">
        <title>The Physcomitrella genome reveals evolutionary insights into the conquest of land by plants.</title>
        <authorList>
            <person name="Rensing S."/>
            <person name="Lang D."/>
            <person name="Zimmer A."/>
            <person name="Terry A."/>
            <person name="Salamov A."/>
            <person name="Shapiro H."/>
            <person name="Nishiyama T."/>
            <person name="Perroud P.-F."/>
            <person name="Lindquist E."/>
            <person name="Kamisugi Y."/>
            <person name="Tanahashi T."/>
            <person name="Sakakibara K."/>
            <person name="Fujita T."/>
            <person name="Oishi K."/>
            <person name="Shin-I T."/>
            <person name="Kuroki Y."/>
            <person name="Toyoda A."/>
            <person name="Suzuki Y."/>
            <person name="Hashimoto A."/>
            <person name="Yamaguchi K."/>
            <person name="Sugano A."/>
            <person name="Kohara Y."/>
            <person name="Fujiyama A."/>
            <person name="Anterola A."/>
            <person name="Aoki S."/>
            <person name="Ashton N."/>
            <person name="Barbazuk W.B."/>
            <person name="Barker E."/>
            <person name="Bennetzen J."/>
            <person name="Bezanilla M."/>
            <person name="Blankenship R."/>
            <person name="Cho S.H."/>
            <person name="Dutcher S."/>
            <person name="Estelle M."/>
            <person name="Fawcett J.A."/>
            <person name="Gundlach H."/>
            <person name="Hanada K."/>
            <person name="Heyl A."/>
            <person name="Hicks K.A."/>
            <person name="Hugh J."/>
            <person name="Lohr M."/>
            <person name="Mayer K."/>
            <person name="Melkozernov A."/>
            <person name="Murata T."/>
            <person name="Nelson D."/>
            <person name="Pils B."/>
            <person name="Prigge M."/>
            <person name="Reiss B."/>
            <person name="Renner T."/>
            <person name="Rombauts S."/>
            <person name="Rushton P."/>
            <person name="Sanderfoot A."/>
            <person name="Schween G."/>
            <person name="Shiu S.-H."/>
            <person name="Stueber K."/>
            <person name="Theodoulou F.L."/>
            <person name="Tu H."/>
            <person name="Van de Peer Y."/>
            <person name="Verrier P.J."/>
            <person name="Waters E."/>
            <person name="Wood A."/>
            <person name="Yang L."/>
            <person name="Cove D."/>
            <person name="Cuming A."/>
            <person name="Hasebe M."/>
            <person name="Lucas S."/>
            <person name="Mishler D.B."/>
            <person name="Reski R."/>
            <person name="Grigoriev I."/>
            <person name="Quatrano R.S."/>
            <person name="Boore J.L."/>
        </authorList>
    </citation>
    <scope>NUCLEOTIDE SEQUENCE [LARGE SCALE GENOMIC DNA]</scope>
    <source>
        <strain evidence="5 6">cv. Gransden 2004</strain>
    </source>
</reference>
<dbReference type="Pfam" id="PF03514">
    <property type="entry name" value="GRAS"/>
    <property type="match status" value="1"/>
</dbReference>
<gene>
    <name evidence="5" type="primary">LOC112284893</name>
    <name evidence="4" type="ORF">PHYPA_009727</name>
</gene>
<dbReference type="OMA" id="EGDTMQR"/>
<dbReference type="PaxDb" id="3218-PP1S130_153V6.1"/>
<keyword evidence="6" id="KW-1185">Reference proteome</keyword>
<dbReference type="AlphaFoldDB" id="A0A2K1K9U3"/>
<dbReference type="EnsemblPlants" id="Pp3c7_940V3.3">
    <property type="protein sequence ID" value="PAC:32926065.CDS.1"/>
    <property type="gene ID" value="Pp3c7_940"/>
</dbReference>
<dbReference type="KEGG" id="ppp:112284893"/>
<reference evidence="5" key="3">
    <citation type="submission" date="2020-12" db="UniProtKB">
        <authorList>
            <consortium name="EnsemblPlants"/>
        </authorList>
    </citation>
    <scope>IDENTIFICATION</scope>
</reference>
<name>A0A2K1K9U3_PHYPA</name>
<feature type="region of interest" description="Disordered" evidence="3">
    <location>
        <begin position="352"/>
        <end position="386"/>
    </location>
</feature>
<dbReference type="GeneID" id="112284893"/>